<dbReference type="Proteomes" id="UP000030700">
    <property type="component" value="Unassembled WGS sequence"/>
</dbReference>
<accession>A0A0S6VU21</accession>
<keyword evidence="2" id="KW-1185">Reference proteome</keyword>
<reference evidence="1" key="1">
    <citation type="journal article" date="2015" name="PeerJ">
        <title>First genomic representation of candidate bacterial phylum KSB3 points to enhanced environmental sensing as a trigger of wastewater bulking.</title>
        <authorList>
            <person name="Sekiguchi Y."/>
            <person name="Ohashi A."/>
            <person name="Parks D.H."/>
            <person name="Yamauchi T."/>
            <person name="Tyson G.W."/>
            <person name="Hugenholtz P."/>
        </authorList>
    </citation>
    <scope>NUCLEOTIDE SEQUENCE [LARGE SCALE GENOMIC DNA]</scope>
</reference>
<gene>
    <name evidence="1" type="ORF">U14_02202</name>
</gene>
<evidence type="ECO:0000313" key="2">
    <source>
        <dbReference type="Proteomes" id="UP000030700"/>
    </source>
</evidence>
<dbReference type="EMBL" id="DF820456">
    <property type="protein sequence ID" value="GAK50960.1"/>
    <property type="molecule type" value="Genomic_DNA"/>
</dbReference>
<dbReference type="HOGENOM" id="CLU_1438465_0_0_0"/>
<evidence type="ECO:0000313" key="1">
    <source>
        <dbReference type="EMBL" id="GAK50960.1"/>
    </source>
</evidence>
<dbReference type="AlphaFoldDB" id="A0A0S6VU21"/>
<organism evidence="1">
    <name type="scientific">Candidatus Moduliflexus flocculans</name>
    <dbReference type="NCBI Taxonomy" id="1499966"/>
    <lineage>
        <taxon>Bacteria</taxon>
        <taxon>Candidatus Moduliflexota</taxon>
        <taxon>Candidatus Moduliflexia</taxon>
        <taxon>Candidatus Moduliflexales</taxon>
        <taxon>Candidatus Moduliflexaceae</taxon>
    </lineage>
</organism>
<proteinExistence type="predicted"/>
<protein>
    <submittedName>
        <fullName evidence="1">Uncharacterized protein</fullName>
    </submittedName>
</protein>
<sequence length="188" mass="21945">MAWGVIWLLMNIFVRGSNASAEATADEIATLLKDAQTSFEKQEFIASYEAYRKVLAIDPMHQAAREKIYEIVTIYKTLEETARAANDEERADMFQRQHRTIIKEMLNIFTLQLEKQLTIYTDLKAKAKQGDDVQKQITTELEYIITTLQQLKYMYVEFPREPAKAEKMVERIDKTLTAYQNELATYKK</sequence>
<dbReference type="STRING" id="1499966.U14_02202"/>
<name>A0A0S6VU21_9BACT</name>